<comment type="caution">
    <text evidence="1">The sequence shown here is derived from an EMBL/GenBank/DDBJ whole genome shotgun (WGS) entry which is preliminary data.</text>
</comment>
<sequence>MEDMEEASEKVTEAESGESESLAAVKAYVAEIEARISAQLADRNSIDTASHLTESELRKMDSTLKRTTAFMKKLRSVGSAHCSAILADLEKINLSKFTEEMASSIAEAKLKMSDIVSVVTLCVRLSCLYSDFSTLLLAEFKKILPTRRSDKVTNPSKLRIDVRLFAELCLHGVFGKDGLHVLGSTISYLTLTDKVDHANVPILQSLCKGVAVDLMGLYQYSLKKEAEEKGLSLPVSNVTTPEQKNAFAHLMLEYRKSLIDHVNKELTEMNRLLRSIKHQIRTRGDASAEERNRLNETRMRYEKLVLNAAQLSEVLGTEMEKMVEEQSEDEEEEISAQEISRALQDGIISVWPDEDTRQFYESRMELRQIVPAILFQDSEQRTLEPVESEMDDVDVTGLEDIIEEDEVEDKETAALAAAAGVCEVRKVEDIK</sequence>
<dbReference type="AlphaFoldDB" id="A0ABD6EQQ7"/>
<reference evidence="1 2" key="1">
    <citation type="submission" date="2024-08" db="EMBL/GenBank/DDBJ databases">
        <title>Gnathostoma spinigerum genome.</title>
        <authorList>
            <person name="Gonzalez-Bertolin B."/>
            <person name="Monzon S."/>
            <person name="Zaballos A."/>
            <person name="Jimenez P."/>
            <person name="Dekumyoy P."/>
            <person name="Varona S."/>
            <person name="Cuesta I."/>
            <person name="Sumanam S."/>
            <person name="Adisakwattana P."/>
            <person name="Gasser R.B."/>
            <person name="Hernandez-Gonzalez A."/>
            <person name="Young N.D."/>
            <person name="Perteguer M.J."/>
        </authorList>
    </citation>
    <scope>NUCLEOTIDE SEQUENCE [LARGE SCALE GENOMIC DNA]</scope>
    <source>
        <strain evidence="1">AL3</strain>
        <tissue evidence="1">Liver</tissue>
    </source>
</reference>
<keyword evidence="2" id="KW-1185">Reference proteome</keyword>
<name>A0ABD6EQQ7_9BILA</name>
<evidence type="ECO:0000313" key="1">
    <source>
        <dbReference type="EMBL" id="MFH4978892.1"/>
    </source>
</evidence>
<organism evidence="1 2">
    <name type="scientific">Gnathostoma spinigerum</name>
    <dbReference type="NCBI Taxonomy" id="75299"/>
    <lineage>
        <taxon>Eukaryota</taxon>
        <taxon>Metazoa</taxon>
        <taxon>Ecdysozoa</taxon>
        <taxon>Nematoda</taxon>
        <taxon>Chromadorea</taxon>
        <taxon>Rhabditida</taxon>
        <taxon>Spirurina</taxon>
        <taxon>Gnathostomatomorpha</taxon>
        <taxon>Gnathostomatoidea</taxon>
        <taxon>Gnathostomatidae</taxon>
        <taxon>Gnathostoma</taxon>
    </lineage>
</organism>
<proteinExistence type="predicted"/>
<dbReference type="EMBL" id="JBGFUD010003633">
    <property type="protein sequence ID" value="MFH4978892.1"/>
    <property type="molecule type" value="Genomic_DNA"/>
</dbReference>
<dbReference type="SUPFAM" id="SSF48371">
    <property type="entry name" value="ARM repeat"/>
    <property type="match status" value="1"/>
</dbReference>
<evidence type="ECO:0008006" key="3">
    <source>
        <dbReference type="Google" id="ProtNLM"/>
    </source>
</evidence>
<protein>
    <recommendedName>
        <fullName evidence="3">MIF4G domain-containing protein</fullName>
    </recommendedName>
</protein>
<dbReference type="PANTHER" id="PTHR12839">
    <property type="entry name" value="NONSENSE-MEDIATED MRNA DECAY PROTEIN 2 UP-FRAMESHIFT SUPPRESSOR 2"/>
    <property type="match status" value="1"/>
</dbReference>
<dbReference type="InterPro" id="IPR039762">
    <property type="entry name" value="Nmd2/UPF2"/>
</dbReference>
<gene>
    <name evidence="1" type="ORF">AB6A40_005601</name>
</gene>
<accession>A0ABD6EQQ7</accession>
<dbReference type="InterPro" id="IPR016024">
    <property type="entry name" value="ARM-type_fold"/>
</dbReference>
<dbReference type="PANTHER" id="PTHR12839:SF7">
    <property type="entry name" value="REGULATOR OF NONSENSE TRANSCRIPTS 2"/>
    <property type="match status" value="1"/>
</dbReference>
<dbReference type="Proteomes" id="UP001608902">
    <property type="component" value="Unassembled WGS sequence"/>
</dbReference>
<dbReference type="Gene3D" id="1.25.40.180">
    <property type="match status" value="1"/>
</dbReference>
<evidence type="ECO:0000313" key="2">
    <source>
        <dbReference type="Proteomes" id="UP001608902"/>
    </source>
</evidence>